<dbReference type="Gene3D" id="2.130.10.130">
    <property type="entry name" value="Integrin alpha, N-terminal"/>
    <property type="match status" value="2"/>
</dbReference>
<dbReference type="InterPro" id="IPR040840">
    <property type="entry name" value="TcA_TcB_BD"/>
</dbReference>
<organism evidence="4 5">
    <name type="scientific">Solirubrobacter ginsenosidimutans</name>
    <dbReference type="NCBI Taxonomy" id="490573"/>
    <lineage>
        <taxon>Bacteria</taxon>
        <taxon>Bacillati</taxon>
        <taxon>Actinomycetota</taxon>
        <taxon>Thermoleophilia</taxon>
        <taxon>Solirubrobacterales</taxon>
        <taxon>Solirubrobacteraceae</taxon>
        <taxon>Solirubrobacter</taxon>
    </lineage>
</organism>
<gene>
    <name evidence="4" type="ORF">OM076_07820</name>
</gene>
<keyword evidence="5" id="KW-1185">Reference proteome</keyword>
<dbReference type="InterPro" id="IPR046839">
    <property type="entry name" value="ABC_toxin_N"/>
</dbReference>
<feature type="domain" description="ABC toxin N-terminal" evidence="3">
    <location>
        <begin position="1769"/>
        <end position="1861"/>
    </location>
</feature>
<protein>
    <submittedName>
        <fullName evidence="4">FG-GAP-like repeat-containing protein</fullName>
    </submittedName>
</protein>
<evidence type="ECO:0000259" key="2">
    <source>
        <dbReference type="Pfam" id="PF18276"/>
    </source>
</evidence>
<evidence type="ECO:0000313" key="5">
    <source>
        <dbReference type="Proteomes" id="UP001149140"/>
    </source>
</evidence>
<sequence length="3635" mass="392440">MPLSLLDAGVRGLSSSADRAAPIENFFPVAYAAAVSHRTGVPYELLFHALPATTRSADDVDPVALRSSLSGGEATAPLVSSSELDRIMDEVEGFRAHVPFEQLVLADLAGGVGASERAPLLARLTDMKVTTPAKLLALSSEAAWADELNTAERLAVKSLEDHAQLGLLNLSGAGRKALIEAGFAGPTDVASEPFVSFEQKLAPLLGPIETARIHDAASLQKPFLDFVAAGLKLAPQPALGSSSYAASAMSASGEDAADCGCGDCEAATSPAAYLADLMSYANAKLSWQYDPSFAAQPTTPSFLSGLLEQRITDFRTDCESVDQTISQMRLCIESLLALIGENLDGSPDVACCPLKRRVSFAFAADVDGDGQDELILGFDADYDALLTAREPVGTGVWVMRYAKSTGRWVHLAAGSDPTAATFYLPRGLRVKSAFAGKFKLETAGTHSDRRQLALVIEDPSEGGLPVWVLEFDATTRLWKHVNPGPLGVSVEPGGTFDPDVFDFMFAPVGANMTGCFAADIDHDGVDEFIAYGTTPTHLNAFWVYKRRPQSWDTVGPVGALYDVAFVCHAPAAGASTYPIKLALAGDVDRDGVIEIVAFPDATGRQGRSPWIMKWDAANSVWTHLAPTSARNLGADVDLGAAPLAAAHVVVGGVTGIGSVELLVAPEATVGADPNRFDVYTYAPVGYPVPDEPAFNELAPVNCSPTLDRVSFVIAADVDGDARDELVVLTRDAKAAWIMDRTTAGVWQHLSPLVGHPVAADLDWAPGGRHPASFAFAANVDGDSQDEIVVVGSDCTEIWVLKYREATKDWGHVRAPESHEGRYETAAYLALLTELGTSYDEVRLTGSGDVADRRALADRLALSLGPRTGPAGDRLDRLANDPTSITEQRIEELFGLVNTRRDALSSVAVSGDTQAQTSQWRFQGLDWSADPAASATDNDGAMYCKLALNTVTSKVTVELYRNAAQQTAVATGVGPRAGNVSLTALNGSGLSGSVKLDYKADTKAIVLTALPQVGVWQAMRLREQWDEEDWPADAFSTGNATAASPRLPIIDPDVAGPDEFRLPLPKATTASPDGAFDLWLRRRAWVDGLLHDLQSRQPDLDSMFAFLRPPASAPVPDDYPWRHAPPTAEFDELCDDLSNGDAATVERARTTLTSDLHLSVDAFVRLMALREQKLAAAPPLSDAEWEEVRSILAQAYKASRFERWRSEESAAGLRLDAESFIAMASSPSEGAWPPVSSATVPWVDPELIAITDLPLSLAGVEGRELFRRRSAELRTSADALRARRSAGLEAVLVEGLGAAPAAGPWIAWIGVRAERLQRSDAAVVTQAEADIHSALPGVSLSVFRRMAAVTAMSAAVLSESHWTDIDAGARTVRKHRLLYPTWRTEETDHGRFPYWKTRRASLPRWRAPVDYRLQWEQALRGRTRPPVMDPDSVPLAWIRSRTSRAFMLYAGGFNAGAQPPRSRELRLREDAMRAVLTAAPSALEGLDGAIVEALTPGADAARVLADIVARRQSGGFDRLLGEIFGESASEFVPLLAALNQGGVPAATAERTILRQLCFGSLDAFRAVAGAKLPGTMTALQWQGIERTLARVETVRWVVLAERRSTDTGVKVRSIVEQSGFSTSAWRRLCTTRSLAAQGTSALLPDEIDEALAILMRADKSRRYGRWRDEERGTGTEIPIRLGPDSFRVPVSVASSDVAEPSAWRVVPAEARQWRDTLDARTAQHEGLFTALRTSVARVEDFALPILRDRLVSRLPVASEASDAAMRWVGDYLLTDPQTGSCRRTTRVAHAIESMLALLWSVRNGQLSDTYPAFRLDARTFDDDWRWIGSYTTWRSAILVYLYPENLLIPSLNRRRTPAFRTLIEQLRSGTRLSSGAARQLATDYSDYLQDVCSLRLGGCVEAGTAHFPDREEHPEGAVHTVAFLFGVTSSSRVYWCMRDEHARTPDFAQSFWEPLDGFSGPVIDLIGATVQLPASGGHPTTQHPKVFVFAKVAGEIGEALEFLRYDLETGVWESDAIPLEVPRKPISFTAALMATARTSPPMLELRPRAQDVAGVQYEVAYLALNATGNGWAREDPEFSSRALGAWSPLGATASLDNPGPVAIRQIVAGDFDADGRAELLVSDTLQGADAAAANDYWLLDYENGQWSRRRNLNCSDELVAAGYAFAGDVDGDGRDELIVAVDDLNRDRFWVMRYDGAAWQHVGKSPTQLYDLNCFSWDVTDQTAQFAIAAEFAVSGRFFPGDNRDSIAVAISPGTHAVGINAVKTSTGFWVFTLKGGVWKRQGVLGLLYAAFNCCTDVSQTLRAAFAVTGDFDGDGLDEIAVAAAPMDSNKSLGNDFWVMDFRGGSWQPLGTTSGPAQSVFDLSAQPVTAAFAVAGDFDGDGRDELIVAPFVPATGTQSQLWHVEYRPGPDPGNPANGGSWKSTTPNGLGLAYVAAGAVVGDFDGDGRDEIAILPLFGNEIQIADYDVETDEWQILSPLGKLTSTAVTAFAAAGNFAGGSSAGIATVAGAQSAQSSSATWRGDYVGNAFVQLGPYIINKYVGSAQNQKSVSASLFVETQPLAQCSCVDFKPDFAGPYTVRERADSPTRRALVAETLAMNRAKPLSQQTYLHEAFYSVPLQIALALQRAHDYAGALDWFRLVYDYSQPIAERKIYTALDEVEIGGTNFVRDLLQWVQDPTDPHAIASARPGTYARGTLLLLIRCLLDYADAEFTQDTSEAIERARILYDTALELLRLPELDQRLGVCEDVIARIPLVSTEPALVAGARTFSLALPAVGSARDIATGADAISAELDRDDTPIQDRLSNAEHILATALSGAGRDTAIGAVLERARSTGAAQHRRLLQDEGVAHSVAALAALGALNGGATTNGSGSAAMAAATVSHSPNSLPSLYALNNKHGFCVGPNPMLKALRFHAEVSLFKIRTCRNIAGMRRSLDLYSSPTDQTSGLPVIGLDGQLVLPQSGPLIATPYRYSALIQRAKELAGHAQQMEGLLLAALERRDAEALTLLRSRQEIQVARAAVRVQELRITAAQDRVSLAELQQERAAIEGDHYQQLLDAGELDLELDAIGWLEQATRYIYAAAGFEGVAAMAHSVAASAYSYSAVYAFLPAAISSAVAGAAGSTAAAASATASALSSLSQAASTWSQIRQIQASRERTRQEWQLRVQLALQDQRIGDQQIRVETDQVRIAQQEFAVSDLQADNADAMLDFHMQKFTNLDLYDWMSGILERTYSFMLQQAAAMAQLAARQVAFERQEGLTPAIHADYWQPAADGPISANGDTAAQDRRGLTGSARLLQDIVALDQWAFDSNTRKLQLSKTFSLAQLVPLDFEQLRTTGVMTFNTPTGLFDYDFPGHYLRLIKRVSVSVAALTPPGQGIHATLSNTGVSRVVVGPDVFQTTVVRRQPETIALTSPIGSTGVFAFEAQSEFANPFESQGVDTTWELRMPKAGNFFDYTTLADVLLTIDYTALDSVDYRVQVTRQLDRRFVGDRAFSMRSDFADAWWDLHNPDQQPSPFATHFEIRREDFPPNLEDLEIAEVSLLFVAGTAVPTEAVPAGLKFTETGATTAIGGSATPVDHLVSTRRANGGSWRQIIGKIPAGRWDLTLVDSTETREWFEGDDLLDILIVVSYAGRTPAWPA</sequence>
<evidence type="ECO:0000259" key="3">
    <source>
        <dbReference type="Pfam" id="PF20220"/>
    </source>
</evidence>
<dbReference type="RefSeq" id="WP_270038932.1">
    <property type="nucleotide sequence ID" value="NZ_JAPDOD010000004.1"/>
</dbReference>
<keyword evidence="1" id="KW-0732">Signal</keyword>
<feature type="domain" description="Tc toxin complex TcA C-terminal TcB-binding" evidence="2">
    <location>
        <begin position="3175"/>
        <end position="3465"/>
    </location>
</feature>
<proteinExistence type="predicted"/>
<dbReference type="SUPFAM" id="SSF69318">
    <property type="entry name" value="Integrin alpha N-terminal domain"/>
    <property type="match status" value="2"/>
</dbReference>
<dbReference type="EMBL" id="JAPDOD010000004">
    <property type="protein sequence ID" value="MDA0160165.1"/>
    <property type="molecule type" value="Genomic_DNA"/>
</dbReference>
<name>A0A9X3MPZ3_9ACTN</name>
<reference evidence="4" key="1">
    <citation type="submission" date="2022-10" db="EMBL/GenBank/DDBJ databases">
        <title>The WGS of Solirubrobacter ginsenosidimutans DSM 21036.</title>
        <authorList>
            <person name="Jiang Z."/>
        </authorList>
    </citation>
    <scope>NUCLEOTIDE SEQUENCE</scope>
    <source>
        <strain evidence="4">DSM 21036</strain>
    </source>
</reference>
<dbReference type="Proteomes" id="UP001149140">
    <property type="component" value="Unassembled WGS sequence"/>
</dbReference>
<dbReference type="Pfam" id="PF18276">
    <property type="entry name" value="TcA_TcB_BD"/>
    <property type="match status" value="1"/>
</dbReference>
<dbReference type="InterPro" id="IPR013517">
    <property type="entry name" value="FG-GAP"/>
</dbReference>
<dbReference type="Pfam" id="PF13517">
    <property type="entry name" value="FG-GAP_3"/>
    <property type="match status" value="1"/>
</dbReference>
<dbReference type="InterPro" id="IPR028994">
    <property type="entry name" value="Integrin_alpha_N"/>
</dbReference>
<dbReference type="Pfam" id="PF20220">
    <property type="entry name" value="ABC_toxin_N"/>
    <property type="match status" value="1"/>
</dbReference>
<comment type="caution">
    <text evidence="4">The sequence shown here is derived from an EMBL/GenBank/DDBJ whole genome shotgun (WGS) entry which is preliminary data.</text>
</comment>
<evidence type="ECO:0000313" key="4">
    <source>
        <dbReference type="EMBL" id="MDA0160165.1"/>
    </source>
</evidence>
<accession>A0A9X3MPZ3</accession>
<evidence type="ECO:0000256" key="1">
    <source>
        <dbReference type="ARBA" id="ARBA00022729"/>
    </source>
</evidence>